<dbReference type="AlphaFoldDB" id="A0A0F9A9W6"/>
<evidence type="ECO:0000313" key="1">
    <source>
        <dbReference type="EMBL" id="KKL06309.1"/>
    </source>
</evidence>
<feature type="non-terminal residue" evidence="1">
    <location>
        <position position="1"/>
    </location>
</feature>
<proteinExistence type="predicted"/>
<comment type="caution">
    <text evidence="1">The sequence shown here is derived from an EMBL/GenBank/DDBJ whole genome shotgun (WGS) entry which is preliminary data.</text>
</comment>
<gene>
    <name evidence="1" type="ORF">LCGC14_2597270</name>
</gene>
<dbReference type="EMBL" id="LAZR01043760">
    <property type="protein sequence ID" value="KKL06309.1"/>
    <property type="molecule type" value="Genomic_DNA"/>
</dbReference>
<accession>A0A0F9A9W6</accession>
<sequence>LRRVAFSFGWKATDMYLRRMHRLATKVFERWPS</sequence>
<name>A0A0F9A9W6_9ZZZZ</name>
<reference evidence="1" key="1">
    <citation type="journal article" date="2015" name="Nature">
        <title>Complex archaea that bridge the gap between prokaryotes and eukaryotes.</title>
        <authorList>
            <person name="Spang A."/>
            <person name="Saw J.H."/>
            <person name="Jorgensen S.L."/>
            <person name="Zaremba-Niedzwiedzka K."/>
            <person name="Martijn J."/>
            <person name="Lind A.E."/>
            <person name="van Eijk R."/>
            <person name="Schleper C."/>
            <person name="Guy L."/>
            <person name="Ettema T.J."/>
        </authorList>
    </citation>
    <scope>NUCLEOTIDE SEQUENCE</scope>
</reference>
<protein>
    <submittedName>
        <fullName evidence="1">Uncharacterized protein</fullName>
    </submittedName>
</protein>
<organism evidence="1">
    <name type="scientific">marine sediment metagenome</name>
    <dbReference type="NCBI Taxonomy" id="412755"/>
    <lineage>
        <taxon>unclassified sequences</taxon>
        <taxon>metagenomes</taxon>
        <taxon>ecological metagenomes</taxon>
    </lineage>
</organism>